<dbReference type="InterPro" id="IPR009081">
    <property type="entry name" value="PP-bd_ACP"/>
</dbReference>
<keyword evidence="3" id="KW-1185">Reference proteome</keyword>
<name>A0ABX8BXN7_9ACTN</name>
<dbReference type="EMBL" id="CP074132">
    <property type="protein sequence ID" value="QUX26960.1"/>
    <property type="molecule type" value="Genomic_DNA"/>
</dbReference>
<accession>A0ABX8BXN7</accession>
<reference evidence="3" key="1">
    <citation type="submission" date="2021-05" db="EMBL/GenBank/DDBJ databases">
        <title>Direct Submission.</title>
        <authorList>
            <person name="Li K."/>
            <person name="Gao J."/>
        </authorList>
    </citation>
    <scope>NUCLEOTIDE SEQUENCE [LARGE SCALE GENOMIC DNA]</scope>
    <source>
        <strain evidence="3">HDS12</strain>
    </source>
</reference>
<evidence type="ECO:0000313" key="3">
    <source>
        <dbReference type="Proteomes" id="UP000678016"/>
    </source>
</evidence>
<dbReference type="SUPFAM" id="SSF47336">
    <property type="entry name" value="ACP-like"/>
    <property type="match status" value="1"/>
</dbReference>
<dbReference type="InterPro" id="IPR036736">
    <property type="entry name" value="ACP-like_sf"/>
</dbReference>
<dbReference type="RefSeq" id="WP_212640048.1">
    <property type="nucleotide sequence ID" value="NZ_CP074132.1"/>
</dbReference>
<organism evidence="2 3">
    <name type="scientific">Nocardiopsis akebiae</name>
    <dbReference type="NCBI Taxonomy" id="2831968"/>
    <lineage>
        <taxon>Bacteria</taxon>
        <taxon>Bacillati</taxon>
        <taxon>Actinomycetota</taxon>
        <taxon>Actinomycetes</taxon>
        <taxon>Streptosporangiales</taxon>
        <taxon>Nocardiopsidaceae</taxon>
        <taxon>Nocardiopsis</taxon>
    </lineage>
</organism>
<protein>
    <submittedName>
        <fullName evidence="2">Acyl carrier protein</fullName>
    </submittedName>
</protein>
<dbReference type="NCBIfam" id="NF005502">
    <property type="entry name" value="PRK07117.1"/>
    <property type="match status" value="1"/>
</dbReference>
<dbReference type="Pfam" id="PF00550">
    <property type="entry name" value="PP-binding"/>
    <property type="match status" value="1"/>
</dbReference>
<dbReference type="Proteomes" id="UP000678016">
    <property type="component" value="Chromosome"/>
</dbReference>
<dbReference type="PROSITE" id="PS50075">
    <property type="entry name" value="CARRIER"/>
    <property type="match status" value="1"/>
</dbReference>
<evidence type="ECO:0000313" key="2">
    <source>
        <dbReference type="EMBL" id="QUX26960.1"/>
    </source>
</evidence>
<dbReference type="Gene3D" id="1.10.1200.10">
    <property type="entry name" value="ACP-like"/>
    <property type="match status" value="1"/>
</dbReference>
<sequence>MSNQDVFDLVVEHTREVLPELGSHAFTPSSSLRELGANSIDRAEIIMMTLESLSASIPLIELADARNIGELAERIHDKSSV</sequence>
<proteinExistence type="predicted"/>
<gene>
    <name evidence="2" type="ORF">KGD83_16495</name>
</gene>
<evidence type="ECO:0000259" key="1">
    <source>
        <dbReference type="PROSITE" id="PS50075"/>
    </source>
</evidence>
<feature type="domain" description="Carrier" evidence="1">
    <location>
        <begin position="4"/>
        <end position="79"/>
    </location>
</feature>